<dbReference type="HOGENOM" id="CLU_2992247_0_0_5"/>
<evidence type="ECO:0000313" key="2">
    <source>
        <dbReference type="Proteomes" id="UP000004318"/>
    </source>
</evidence>
<keyword evidence="2" id="KW-1185">Reference proteome</keyword>
<dbReference type="Proteomes" id="UP000004318">
    <property type="component" value="Unassembled WGS sequence"/>
</dbReference>
<name>A3TZY2_PSEBH</name>
<organism evidence="1 2">
    <name type="scientific">Pseudooceanicola batsensis (strain ATCC BAA-863 / DSM 15984 / KCTC 12145 / HTCC2597)</name>
    <name type="common">Oceanicola batsensis</name>
    <dbReference type="NCBI Taxonomy" id="252305"/>
    <lineage>
        <taxon>Bacteria</taxon>
        <taxon>Pseudomonadati</taxon>
        <taxon>Pseudomonadota</taxon>
        <taxon>Alphaproteobacteria</taxon>
        <taxon>Rhodobacterales</taxon>
        <taxon>Paracoccaceae</taxon>
        <taxon>Pseudooceanicola</taxon>
    </lineage>
</organism>
<evidence type="ECO:0000313" key="1">
    <source>
        <dbReference type="EMBL" id="EAQ02613.1"/>
    </source>
</evidence>
<reference evidence="1 2" key="1">
    <citation type="journal article" date="2010" name="J. Bacteriol.">
        <title>Genome sequences of Oceanicola granulosus HTCC2516(T) and Oceanicola batsensis HTCC2597(TDelta).</title>
        <authorList>
            <person name="Thrash J.C."/>
            <person name="Cho J.C."/>
            <person name="Vergin K.L."/>
            <person name="Giovannoni S.J."/>
        </authorList>
    </citation>
    <scope>NUCLEOTIDE SEQUENCE [LARGE SCALE GENOMIC DNA]</scope>
    <source>
        <strain evidence="2">ATCC BAA-863 / DSM 15984 / KCTC 12145 / HTCC2597</strain>
    </source>
</reference>
<comment type="caution">
    <text evidence="1">The sequence shown here is derived from an EMBL/GenBank/DDBJ whole genome shotgun (WGS) entry which is preliminary data.</text>
</comment>
<accession>A3TZY2</accession>
<sequence>MISSRPPPVKAGTSEAASLKSAALTSTPRACNVESFSGARVIATMGAAPCASRASTT</sequence>
<dbReference type="AlphaFoldDB" id="A3TZY2"/>
<gene>
    <name evidence="1" type="ORF">OB2597_17892</name>
</gene>
<protein>
    <submittedName>
        <fullName evidence="1">Uncharacterized protein</fullName>
    </submittedName>
</protein>
<proteinExistence type="predicted"/>
<dbReference type="EMBL" id="AAMO01000007">
    <property type="protein sequence ID" value="EAQ02613.1"/>
    <property type="molecule type" value="Genomic_DNA"/>
</dbReference>